<evidence type="ECO:0000313" key="8">
    <source>
        <dbReference type="Proteomes" id="UP000184932"/>
    </source>
</evidence>
<feature type="transmembrane region" description="Helical" evidence="5">
    <location>
        <begin position="35"/>
        <end position="57"/>
    </location>
</feature>
<evidence type="ECO:0000256" key="2">
    <source>
        <dbReference type="ARBA" id="ARBA00022692"/>
    </source>
</evidence>
<dbReference type="GO" id="GO:0012505">
    <property type="term" value="C:endomembrane system"/>
    <property type="evidence" value="ECO:0007669"/>
    <property type="project" value="UniProtKB-SubCell"/>
</dbReference>
<evidence type="ECO:0000256" key="3">
    <source>
        <dbReference type="ARBA" id="ARBA00022989"/>
    </source>
</evidence>
<protein>
    <submittedName>
        <fullName evidence="7">Putative membrane protein</fullName>
    </submittedName>
</protein>
<evidence type="ECO:0000259" key="6">
    <source>
        <dbReference type="Pfam" id="PF02656"/>
    </source>
</evidence>
<gene>
    <name evidence="7" type="ORF">SAMN05444002_3680</name>
</gene>
<feature type="transmembrane region" description="Helical" evidence="5">
    <location>
        <begin position="104"/>
        <end position="126"/>
    </location>
</feature>
<feature type="transmembrane region" description="Helical" evidence="5">
    <location>
        <begin position="63"/>
        <end position="83"/>
    </location>
</feature>
<keyword evidence="2 5" id="KW-0812">Transmembrane</keyword>
<keyword evidence="8" id="KW-1185">Reference proteome</keyword>
<dbReference type="OrthoDB" id="582337at2"/>
<dbReference type="STRING" id="1217970.SAMN05444002_3680"/>
<organism evidence="7 8">
    <name type="scientific">Vannielia litorea</name>
    <dbReference type="NCBI Taxonomy" id="1217970"/>
    <lineage>
        <taxon>Bacteria</taxon>
        <taxon>Pseudomonadati</taxon>
        <taxon>Pseudomonadota</taxon>
        <taxon>Alphaproteobacteria</taxon>
        <taxon>Rhodobacterales</taxon>
        <taxon>Paracoccaceae</taxon>
        <taxon>Vannielia</taxon>
    </lineage>
</organism>
<proteinExistence type="predicted"/>
<dbReference type="Pfam" id="PF02656">
    <property type="entry name" value="DUF202"/>
    <property type="match status" value="1"/>
</dbReference>
<feature type="domain" description="DUF202" evidence="6">
    <location>
        <begin position="26"/>
        <end position="91"/>
    </location>
</feature>
<evidence type="ECO:0000256" key="1">
    <source>
        <dbReference type="ARBA" id="ARBA00004127"/>
    </source>
</evidence>
<dbReference type="InterPro" id="IPR003807">
    <property type="entry name" value="DUF202"/>
</dbReference>
<name>A0A1N6IC47_9RHOB</name>
<evidence type="ECO:0000313" key="7">
    <source>
        <dbReference type="EMBL" id="SIO29551.1"/>
    </source>
</evidence>
<accession>A0A1N6IC47</accession>
<dbReference type="EMBL" id="FSRL01000002">
    <property type="protein sequence ID" value="SIO29551.1"/>
    <property type="molecule type" value="Genomic_DNA"/>
</dbReference>
<keyword evidence="3 5" id="KW-1133">Transmembrane helix</keyword>
<comment type="subcellular location">
    <subcellularLocation>
        <location evidence="1">Endomembrane system</location>
        <topology evidence="1">Multi-pass membrane protein</topology>
    </subcellularLocation>
</comment>
<keyword evidence="4 5" id="KW-0472">Membrane</keyword>
<reference evidence="8" key="1">
    <citation type="submission" date="2016-11" db="EMBL/GenBank/DDBJ databases">
        <authorList>
            <person name="Varghese N."/>
            <person name="Submissions S."/>
        </authorList>
    </citation>
    <scope>NUCLEOTIDE SEQUENCE [LARGE SCALE GENOMIC DNA]</scope>
    <source>
        <strain evidence="8">DSM 29440</strain>
    </source>
</reference>
<dbReference type="AlphaFoldDB" id="A0A1N6IC47"/>
<sequence>MQDGCPEDPDTRTEWAENRTDWAEDRTLMANERTFAGWMRTGLGAVAVAIGLKAVFGDFEPTWAAKAVASGFLLAALVIFWFAQANARRTHARLSDHAAEPLKHTHFALVAAIFALATVAVGFVLWSL</sequence>
<dbReference type="RefSeq" id="WP_074257852.1">
    <property type="nucleotide sequence ID" value="NZ_FSRL01000002.1"/>
</dbReference>
<dbReference type="Proteomes" id="UP000184932">
    <property type="component" value="Unassembled WGS sequence"/>
</dbReference>
<evidence type="ECO:0000256" key="4">
    <source>
        <dbReference type="ARBA" id="ARBA00023136"/>
    </source>
</evidence>
<evidence type="ECO:0000256" key="5">
    <source>
        <dbReference type="SAM" id="Phobius"/>
    </source>
</evidence>